<reference evidence="3 4" key="1">
    <citation type="submission" date="2023-12" db="EMBL/GenBank/DDBJ databases">
        <title>Genome sequencing and assembly of bacterial species from a model synthetic community.</title>
        <authorList>
            <person name="Hogle S.L."/>
        </authorList>
    </citation>
    <scope>NUCLEOTIDE SEQUENCE [LARGE SCALE GENOMIC DNA]</scope>
    <source>
        <strain evidence="3 4">HAMBI_3031</strain>
    </source>
</reference>
<name>A0ABZ0W9D3_9BACT</name>
<gene>
    <name evidence="3" type="ORF">U0035_03100</name>
</gene>
<evidence type="ECO:0000313" key="3">
    <source>
        <dbReference type="EMBL" id="WQD39134.1"/>
    </source>
</evidence>
<dbReference type="Proteomes" id="UP001325680">
    <property type="component" value="Chromosome"/>
</dbReference>
<feature type="signal peptide" evidence="1">
    <location>
        <begin position="1"/>
        <end position="22"/>
    </location>
</feature>
<keyword evidence="1" id="KW-0732">Signal</keyword>
<dbReference type="EMBL" id="CP139960">
    <property type="protein sequence ID" value="WQD39134.1"/>
    <property type="molecule type" value="Genomic_DNA"/>
</dbReference>
<dbReference type="PROSITE" id="PS51257">
    <property type="entry name" value="PROKAR_LIPOPROTEIN"/>
    <property type="match status" value="1"/>
</dbReference>
<evidence type="ECO:0000259" key="2">
    <source>
        <dbReference type="Pfam" id="PF06439"/>
    </source>
</evidence>
<feature type="domain" description="3-keto-alpha-glucoside-1,2-lyase/3-keto-2-hydroxy-glucal hydratase" evidence="2">
    <location>
        <begin position="30"/>
        <end position="260"/>
    </location>
</feature>
<dbReference type="RefSeq" id="WP_114792880.1">
    <property type="nucleotide sequence ID" value="NZ_CP139960.1"/>
</dbReference>
<proteinExistence type="predicted"/>
<evidence type="ECO:0000313" key="4">
    <source>
        <dbReference type="Proteomes" id="UP001325680"/>
    </source>
</evidence>
<protein>
    <submittedName>
        <fullName evidence="3">DUF1080 domain-containing protein</fullName>
    </submittedName>
</protein>
<accession>A0ABZ0W9D3</accession>
<dbReference type="InterPro" id="IPR010496">
    <property type="entry name" value="AL/BT2_dom"/>
</dbReference>
<dbReference type="Gene3D" id="2.60.120.560">
    <property type="entry name" value="Exo-inulinase, domain 1"/>
    <property type="match status" value="1"/>
</dbReference>
<sequence>MRYVSAAILVIVIIITACSPKATQVKQSNGWISLFNGKDMNDWFVKIHHHEVGDNYGQTFRVEDGILQVRYDKYDGFNERYGHLYYKTPFSRYHLKMEYRFVDGWMKDAPSYTILNSGVMYHSQDPRTMPKEQDWPISVEMQFLAGLPDGKPRPTGNMCSPGTEIVYQGTKYNGHCLNSTSKTYPPGEWVTAELIVLGDSLITHMINGDTVLQYSKPSIGGGVANRYDPKQKVEGKPLVSGYIALQSEGQPIDFRNIQLKNLEN</sequence>
<organism evidence="3 4">
    <name type="scientific">Niabella yanshanensis</name>
    <dbReference type="NCBI Taxonomy" id="577386"/>
    <lineage>
        <taxon>Bacteria</taxon>
        <taxon>Pseudomonadati</taxon>
        <taxon>Bacteroidota</taxon>
        <taxon>Chitinophagia</taxon>
        <taxon>Chitinophagales</taxon>
        <taxon>Chitinophagaceae</taxon>
        <taxon>Niabella</taxon>
    </lineage>
</organism>
<dbReference type="Pfam" id="PF06439">
    <property type="entry name" value="3keto-disac_hyd"/>
    <property type="match status" value="1"/>
</dbReference>
<keyword evidence="4" id="KW-1185">Reference proteome</keyword>
<feature type="chain" id="PRO_5045152074" evidence="1">
    <location>
        <begin position="23"/>
        <end position="264"/>
    </location>
</feature>
<evidence type="ECO:0000256" key="1">
    <source>
        <dbReference type="SAM" id="SignalP"/>
    </source>
</evidence>